<keyword evidence="3" id="KW-0433">Leucine-rich repeat</keyword>
<keyword evidence="7" id="KW-1185">Reference proteome</keyword>
<evidence type="ECO:0000256" key="4">
    <source>
        <dbReference type="ARBA" id="ARBA00022737"/>
    </source>
</evidence>
<evidence type="ECO:0000313" key="7">
    <source>
        <dbReference type="Proteomes" id="UP001465976"/>
    </source>
</evidence>
<evidence type="ECO:0000256" key="2">
    <source>
        <dbReference type="ARBA" id="ARBA00022490"/>
    </source>
</evidence>
<feature type="compositionally biased region" description="Basic and acidic residues" evidence="5">
    <location>
        <begin position="590"/>
        <end position="610"/>
    </location>
</feature>
<comment type="subcellular location">
    <subcellularLocation>
        <location evidence="1">Cytoplasm</location>
    </subcellularLocation>
</comment>
<keyword evidence="4" id="KW-0677">Repeat</keyword>
<dbReference type="SUPFAM" id="SSF52075">
    <property type="entry name" value="Outer arm dynein light chain 1"/>
    <property type="match status" value="1"/>
</dbReference>
<organism evidence="6 7">
    <name type="scientific">Marasmius crinis-equi</name>
    <dbReference type="NCBI Taxonomy" id="585013"/>
    <lineage>
        <taxon>Eukaryota</taxon>
        <taxon>Fungi</taxon>
        <taxon>Dikarya</taxon>
        <taxon>Basidiomycota</taxon>
        <taxon>Agaricomycotina</taxon>
        <taxon>Agaricomycetes</taxon>
        <taxon>Agaricomycetidae</taxon>
        <taxon>Agaricales</taxon>
        <taxon>Marasmiineae</taxon>
        <taxon>Marasmiaceae</taxon>
        <taxon>Marasmius</taxon>
    </lineage>
</organism>
<dbReference type="PANTHER" id="PTHR15454">
    <property type="entry name" value="NISCHARIN RELATED"/>
    <property type="match status" value="1"/>
</dbReference>
<proteinExistence type="predicted"/>
<dbReference type="EMBL" id="JBAHYK010000291">
    <property type="protein sequence ID" value="KAL0575594.1"/>
    <property type="molecule type" value="Genomic_DNA"/>
</dbReference>
<dbReference type="PANTHER" id="PTHR15454:SF69">
    <property type="entry name" value="SERINE_THREONINE-PROTEIN KINASE 11-INTERACTING PROTEIN"/>
    <property type="match status" value="1"/>
</dbReference>
<feature type="compositionally biased region" description="Basic and acidic residues" evidence="5">
    <location>
        <begin position="555"/>
        <end position="566"/>
    </location>
</feature>
<keyword evidence="2" id="KW-0963">Cytoplasm</keyword>
<feature type="compositionally biased region" description="Pro residues" evidence="5">
    <location>
        <begin position="294"/>
        <end position="303"/>
    </location>
</feature>
<sequence length="754" mass="82377">MQNEPGDDYIRRISSFIRTNERGLAEAVIARPRRAPRRPATTGSAFNPIGWFSGEGAAPSGPKPVVLSIDTHHLFYLLMRLEGIGIDIGTLDVRIDSPSRPMSYIDVFGDSDKSDTLSLSSIRTSLSVVSSLSLGAGWWSRSAPTTIDAELRYIYSSLTKLPAISITAPGRKVIAELANDPPNENAIPMDSFKNLQSLECIDIDPRALLGWDKLAESLWSLKIKKSGLEDVSDIFIGAVLDDQARRDGSASRKRRRSFIRGSSFHASQLPESVPEDENGEITSDGPDPDAPSLTSPPSPPPSQLSPRKWEWLKHLSLSDNALTFFPSEITTYLTSLTHLDLSSNLLVSVPQGLGALYNLVSLNISDNMIDSVLGIYQNLGHVLYLNLAHNRLESICGLERLRALERVDLRGNLIEETAEIGRLGPLPNIKDVWVEGNPLVEIEESYRVACFDYFWKEGKSINLDGTPPSFYEKRNLTIPPSQQMTSSRPVSAAYSPPTIAVGHPHSHGHSLPSSPPPEPVDKRPSPSGSSNPSPHLGPVGVIGVSGKARRKKVKRIVDLDGNHSDAESTTGHRRTTSDGSSKAKAKATPRTKDTPTAKEWGKFGDLHSAEKPSQPLQGAEAPSPTILDTPTTAEPEELPESTSFLPPSRRPRHGRFQSEFSPSTENPPFDFSAQGTQGFRRSRNSQSISSKAAARRARVTASVYEPPTTIADEDDSNVDEGEAFRRRIEALKQDMGDGWLKVFSQSQMKTPSPS</sequence>
<evidence type="ECO:0000256" key="5">
    <source>
        <dbReference type="SAM" id="MobiDB-lite"/>
    </source>
</evidence>
<feature type="compositionally biased region" description="Low complexity" evidence="5">
    <location>
        <begin position="525"/>
        <end position="538"/>
    </location>
</feature>
<dbReference type="Pfam" id="PF13855">
    <property type="entry name" value="LRR_8"/>
    <property type="match status" value="1"/>
</dbReference>
<dbReference type="Proteomes" id="UP001465976">
    <property type="component" value="Unassembled WGS sequence"/>
</dbReference>
<evidence type="ECO:0000313" key="6">
    <source>
        <dbReference type="EMBL" id="KAL0575594.1"/>
    </source>
</evidence>
<reference evidence="6 7" key="1">
    <citation type="submission" date="2024-02" db="EMBL/GenBank/DDBJ databases">
        <title>A draft genome for the cacao thread blight pathogen Marasmius crinis-equi.</title>
        <authorList>
            <person name="Cohen S.P."/>
            <person name="Baruah I.K."/>
            <person name="Amoako-Attah I."/>
            <person name="Bukari Y."/>
            <person name="Meinhardt L.W."/>
            <person name="Bailey B.A."/>
        </authorList>
    </citation>
    <scope>NUCLEOTIDE SEQUENCE [LARGE SCALE GENOMIC DNA]</scope>
    <source>
        <strain evidence="6 7">GH-76</strain>
    </source>
</reference>
<feature type="compositionally biased region" description="Polar residues" evidence="5">
    <location>
        <begin position="478"/>
        <end position="489"/>
    </location>
</feature>
<dbReference type="InterPro" id="IPR001611">
    <property type="entry name" value="Leu-rich_rpt"/>
</dbReference>
<gene>
    <name evidence="6" type="ORF">V5O48_006379</name>
</gene>
<dbReference type="SMART" id="SM00369">
    <property type="entry name" value="LRR_TYP"/>
    <property type="match status" value="3"/>
</dbReference>
<accession>A0ABR3FJM4</accession>
<feature type="region of interest" description="Disordered" evidence="5">
    <location>
        <begin position="473"/>
        <end position="719"/>
    </location>
</feature>
<dbReference type="InterPro" id="IPR003591">
    <property type="entry name" value="Leu-rich_rpt_typical-subtyp"/>
</dbReference>
<comment type="caution">
    <text evidence="6">The sequence shown here is derived from an EMBL/GenBank/DDBJ whole genome shotgun (WGS) entry which is preliminary data.</text>
</comment>
<dbReference type="Gene3D" id="3.80.10.10">
    <property type="entry name" value="Ribonuclease Inhibitor"/>
    <property type="match status" value="2"/>
</dbReference>
<evidence type="ECO:0000256" key="3">
    <source>
        <dbReference type="ARBA" id="ARBA00022614"/>
    </source>
</evidence>
<dbReference type="PROSITE" id="PS51450">
    <property type="entry name" value="LRR"/>
    <property type="match status" value="2"/>
</dbReference>
<dbReference type="InterPro" id="IPR032675">
    <property type="entry name" value="LRR_dom_sf"/>
</dbReference>
<evidence type="ECO:0000256" key="1">
    <source>
        <dbReference type="ARBA" id="ARBA00004496"/>
    </source>
</evidence>
<feature type="region of interest" description="Disordered" evidence="5">
    <location>
        <begin position="267"/>
        <end position="305"/>
    </location>
</feature>
<protein>
    <submittedName>
        <fullName evidence="6">Uncharacterized protein</fullName>
    </submittedName>
</protein>
<name>A0ABR3FJM4_9AGAR</name>